<protein>
    <recommendedName>
        <fullName evidence="4">DUF4178 domain-containing protein</fullName>
    </recommendedName>
</protein>
<sequence>MFFYTKRIEEKVFSVGQLENPINTEADMVLGFYRNYAWTAFFRIYNKNAAPLYWDLSTNKTIPKRKWTGEMHALVKQKEHEVPAAPYRFKLTIVGYIMTLFFIGFFAYLTYDSLRPKPSYADQVTPIQETPKAGDMYFGRFETMKPGERVASKVGFGWFKVIENNQGQLKVAMNKNMSTHHKPSQELNSTDYEEQTIDANITSQESFQLNLISSDKLTEMYFTEKK</sequence>
<dbReference type="RefSeq" id="WP_344674339.1">
    <property type="nucleotide sequence ID" value="NZ_BAAAZI010000007.1"/>
</dbReference>
<feature type="transmembrane region" description="Helical" evidence="1">
    <location>
        <begin position="93"/>
        <end position="111"/>
    </location>
</feature>
<keyword evidence="3" id="KW-1185">Reference proteome</keyword>
<organism evidence="2 3">
    <name type="scientific">Sphingobacterium kyonggiense</name>
    <dbReference type="NCBI Taxonomy" id="714075"/>
    <lineage>
        <taxon>Bacteria</taxon>
        <taxon>Pseudomonadati</taxon>
        <taxon>Bacteroidota</taxon>
        <taxon>Sphingobacteriia</taxon>
        <taxon>Sphingobacteriales</taxon>
        <taxon>Sphingobacteriaceae</taxon>
        <taxon>Sphingobacterium</taxon>
    </lineage>
</organism>
<evidence type="ECO:0000313" key="2">
    <source>
        <dbReference type="EMBL" id="GAA4139504.1"/>
    </source>
</evidence>
<gene>
    <name evidence="2" type="ORF">GCM10022216_17700</name>
</gene>
<proteinExistence type="predicted"/>
<evidence type="ECO:0000313" key="3">
    <source>
        <dbReference type="Proteomes" id="UP001500101"/>
    </source>
</evidence>
<dbReference type="Proteomes" id="UP001500101">
    <property type="component" value="Unassembled WGS sequence"/>
</dbReference>
<evidence type="ECO:0008006" key="4">
    <source>
        <dbReference type="Google" id="ProtNLM"/>
    </source>
</evidence>
<dbReference type="EMBL" id="BAAAZI010000007">
    <property type="protein sequence ID" value="GAA4139504.1"/>
    <property type="molecule type" value="Genomic_DNA"/>
</dbReference>
<accession>A0ABP7YQ21</accession>
<evidence type="ECO:0000256" key="1">
    <source>
        <dbReference type="SAM" id="Phobius"/>
    </source>
</evidence>
<keyword evidence="1" id="KW-0472">Membrane</keyword>
<reference evidence="3" key="1">
    <citation type="journal article" date="2019" name="Int. J. Syst. Evol. Microbiol.">
        <title>The Global Catalogue of Microorganisms (GCM) 10K type strain sequencing project: providing services to taxonomists for standard genome sequencing and annotation.</title>
        <authorList>
            <consortium name="The Broad Institute Genomics Platform"/>
            <consortium name="The Broad Institute Genome Sequencing Center for Infectious Disease"/>
            <person name="Wu L."/>
            <person name="Ma J."/>
        </authorList>
    </citation>
    <scope>NUCLEOTIDE SEQUENCE [LARGE SCALE GENOMIC DNA]</scope>
    <source>
        <strain evidence="3">JCM 16704</strain>
    </source>
</reference>
<comment type="caution">
    <text evidence="2">The sequence shown here is derived from an EMBL/GenBank/DDBJ whole genome shotgun (WGS) entry which is preliminary data.</text>
</comment>
<keyword evidence="1" id="KW-1133">Transmembrane helix</keyword>
<keyword evidence="1" id="KW-0812">Transmembrane</keyword>
<name>A0ABP7YQ21_9SPHI</name>